<accession>A0A2U2BYB3</accession>
<dbReference type="Proteomes" id="UP000245014">
    <property type="component" value="Unassembled WGS sequence"/>
</dbReference>
<name>A0A2U2BYB3_9BACT</name>
<organism evidence="2 3">
    <name type="scientific">Aliarcobacter skirrowii</name>
    <dbReference type="NCBI Taxonomy" id="28200"/>
    <lineage>
        <taxon>Bacteria</taxon>
        <taxon>Pseudomonadati</taxon>
        <taxon>Campylobacterota</taxon>
        <taxon>Epsilonproteobacteria</taxon>
        <taxon>Campylobacterales</taxon>
        <taxon>Arcobacteraceae</taxon>
        <taxon>Aliarcobacter</taxon>
    </lineage>
</organism>
<sequence>MKQPKPIGRQYNDIVNNVNNGIYQIPKFQRDFVWSKEQTAKLIDSLLKGFPIGSFILWKTNERLKSLKKIGGSVFNETKEGDYVYYILDGQQRMTSLYLALEGVEIDRHNYKEIYIDLDKDVESDDEICTLEKSDKCITFYELINERISHFNKIFSDEIVEKIEDLREHIKSYEFSTIEIENQPMEKIAEIFTRINVGGKVLTLFEIMNAKVYSEDILDSNGKVIQKGFDLEDKFESLIEDLKYGGYETIGENKSIVLQLMSLILLKNSKREAILSIAKDDFITEWDDTIECLKMAIDKIIDYFKITVSKLLPYYVLIVPIAYFYKINGFKPPSHSQLKQIEKYFFRSAVSWRFSSSVETKLNSDIKIIERIKNDETIDFDKEIPLQNKAKEYFIDTMKQNFSASNAFDKAVLCIMAYAEPKKFNDNSKVRLDNSYLSVSTSKNYHHFFPKAYLRRMKNDEYANALANMTLVDDYLNKRVIKDKEPQRYISDFQKENSDIEETLKSHFIELDGFGIFENDYDIFLEQRASKLADEILKRI</sequence>
<comment type="caution">
    <text evidence="2">The sequence shown here is derived from an EMBL/GenBank/DDBJ whole genome shotgun (WGS) entry which is preliminary data.</text>
</comment>
<protein>
    <recommendedName>
        <fullName evidence="1">GmrSD restriction endonucleases N-terminal domain-containing protein</fullName>
    </recommendedName>
</protein>
<dbReference type="PANTHER" id="PTHR37292">
    <property type="entry name" value="VNG6097C"/>
    <property type="match status" value="1"/>
</dbReference>
<dbReference type="EMBL" id="QEYI01000015">
    <property type="protein sequence ID" value="PWE19423.1"/>
    <property type="molecule type" value="Genomic_DNA"/>
</dbReference>
<feature type="domain" description="GmrSD restriction endonucleases N-terminal" evidence="1">
    <location>
        <begin position="12"/>
        <end position="212"/>
    </location>
</feature>
<evidence type="ECO:0000259" key="1">
    <source>
        <dbReference type="Pfam" id="PF03235"/>
    </source>
</evidence>
<dbReference type="RefSeq" id="WP_109158817.1">
    <property type="nucleotide sequence ID" value="NZ_JAUQUD010000069.1"/>
</dbReference>
<gene>
    <name evidence="2" type="ORF">DF188_09905</name>
</gene>
<dbReference type="InterPro" id="IPR004919">
    <property type="entry name" value="GmrSD_N"/>
</dbReference>
<evidence type="ECO:0000313" key="2">
    <source>
        <dbReference type="EMBL" id="PWE19423.1"/>
    </source>
</evidence>
<dbReference type="AlphaFoldDB" id="A0A2U2BYB3"/>
<reference evidence="2 3" key="1">
    <citation type="submission" date="2018-05" db="EMBL/GenBank/DDBJ databases">
        <title>Antimicrobial susceptibility testing and genomic analysis of Arcobacter skirrowii strains and one Arcobacter butzleri isolated from German poultry farms.</title>
        <authorList>
            <person name="Haenel I."/>
            <person name="Hotzel H."/>
            <person name="Tomaso H."/>
            <person name="Busch A."/>
        </authorList>
    </citation>
    <scope>NUCLEOTIDE SEQUENCE [LARGE SCALE GENOMIC DNA]</scope>
    <source>
        <strain evidence="3">v</strain>
    </source>
</reference>
<dbReference type="Pfam" id="PF03235">
    <property type="entry name" value="GmrSD_N"/>
    <property type="match status" value="1"/>
</dbReference>
<proteinExistence type="predicted"/>
<evidence type="ECO:0000313" key="3">
    <source>
        <dbReference type="Proteomes" id="UP000245014"/>
    </source>
</evidence>
<dbReference type="PANTHER" id="PTHR37292:SF2">
    <property type="entry name" value="DUF262 DOMAIN-CONTAINING PROTEIN"/>
    <property type="match status" value="1"/>
</dbReference>